<evidence type="ECO:0000256" key="7">
    <source>
        <dbReference type="ARBA" id="ARBA00023180"/>
    </source>
</evidence>
<dbReference type="EMBL" id="JABXXO010000012">
    <property type="protein sequence ID" value="KAF7762256.1"/>
    <property type="molecule type" value="Genomic_DNA"/>
</dbReference>
<evidence type="ECO:0000256" key="8">
    <source>
        <dbReference type="ARBA" id="ARBA00023277"/>
    </source>
</evidence>
<evidence type="ECO:0000256" key="2">
    <source>
        <dbReference type="ARBA" id="ARBA00008834"/>
    </source>
</evidence>
<evidence type="ECO:0000256" key="4">
    <source>
        <dbReference type="ARBA" id="ARBA00022729"/>
    </source>
</evidence>
<keyword evidence="10" id="KW-0961">Cell wall biogenesis/degradation</keyword>
<evidence type="ECO:0000256" key="14">
    <source>
        <dbReference type="ARBA" id="ARBA00048766"/>
    </source>
</evidence>
<dbReference type="SUPFAM" id="SSF51126">
    <property type="entry name" value="Pectin lyase-like"/>
    <property type="match status" value="1"/>
</dbReference>
<protein>
    <recommendedName>
        <fullName evidence="13">galacturonan 1,4-alpha-galacturonidase</fullName>
        <ecNumber evidence="13">3.2.1.67</ecNumber>
    </recommendedName>
</protein>
<accession>A0A8H7C4J6</accession>
<evidence type="ECO:0000256" key="10">
    <source>
        <dbReference type="ARBA" id="ARBA00023316"/>
    </source>
</evidence>
<keyword evidence="4" id="KW-0732">Signal</keyword>
<name>A0A8H7C4J6_AGABI</name>
<proteinExistence type="inferred from homology"/>
<dbReference type="GO" id="GO:0000272">
    <property type="term" value="P:polysaccharide catabolic process"/>
    <property type="evidence" value="ECO:0007669"/>
    <property type="project" value="UniProtKB-KW"/>
</dbReference>
<dbReference type="PANTHER" id="PTHR31736:SF12">
    <property type="entry name" value="EXO-POLYGALACTURONASE, PUTATIVE-RELATED"/>
    <property type="match status" value="1"/>
</dbReference>
<keyword evidence="9 15" id="KW-0326">Glycosidase</keyword>
<evidence type="ECO:0000256" key="13">
    <source>
        <dbReference type="ARBA" id="ARBA00038933"/>
    </source>
</evidence>
<comment type="similarity">
    <text evidence="2 15">Belongs to the glycosyl hydrolase 28 family.</text>
</comment>
<dbReference type="PANTHER" id="PTHR31736">
    <property type="match status" value="1"/>
</dbReference>
<dbReference type="AlphaFoldDB" id="A0A8H7C4J6"/>
<gene>
    <name evidence="16" type="ORF">Agabi119p4_8849</name>
</gene>
<comment type="catalytic activity">
    <reaction evidence="14">
        <text>[(1-&gt;4)-alpha-D-galacturonosyl](n) + H2O = alpha-D-galacturonate + [(1-&gt;4)-alpha-D-galacturonosyl](n-1)</text>
        <dbReference type="Rhea" id="RHEA:14117"/>
        <dbReference type="Rhea" id="RHEA-COMP:14570"/>
        <dbReference type="Rhea" id="RHEA-COMP:14572"/>
        <dbReference type="ChEBI" id="CHEBI:15377"/>
        <dbReference type="ChEBI" id="CHEBI:58658"/>
        <dbReference type="ChEBI" id="CHEBI:140523"/>
        <dbReference type="EC" id="3.2.1.67"/>
    </reaction>
</comment>
<dbReference type="GO" id="GO:0004650">
    <property type="term" value="F:polygalacturonase activity"/>
    <property type="evidence" value="ECO:0007669"/>
    <property type="project" value="InterPro"/>
</dbReference>
<reference evidence="16 17" key="1">
    <citation type="journal article" name="Sci. Rep.">
        <title>Telomere-to-telomere assembled and centromere annotated genomes of the two main subspecies of the button mushroom Agaricus bisporus reveal especially polymorphic chromosome ends.</title>
        <authorList>
            <person name="Sonnenberg A.S.M."/>
            <person name="Sedaghat-Telgerd N."/>
            <person name="Lavrijssen B."/>
            <person name="Ohm R.A."/>
            <person name="Hendrickx P.M."/>
            <person name="Scholtmeijer K."/>
            <person name="Baars J.J.P."/>
            <person name="van Peer A."/>
        </authorList>
    </citation>
    <scope>NUCLEOTIDE SEQUENCE [LARGE SCALE GENOMIC DNA]</scope>
    <source>
        <strain evidence="16 17">H119_p4</strain>
    </source>
</reference>
<dbReference type="EC" id="3.2.1.67" evidence="13"/>
<keyword evidence="11" id="KW-0624">Polysaccharide degradation</keyword>
<sequence length="386" mass="42297">MDDTDQVEAAINACGHSGTITFEKGMFNITRRMMWDLDNAHVDLKGTLSFQPDTDYWLNKSNTFQVVFIQSQSSWFVVTGKNFVIDGHGAGGINGNGQAWWNLFATTRPRLDGDGRPIAFTLWRVSNAVIRGFNVQSPPFWAHTVAESADVLYENILVNATNTDPTFSGQNIVWNTDGINTYRSSRITMRNWDVTGGDDCIAIKGNSTRITARNFICRGGEGVAFGSLGQYANMTDLVSDILIENVQVLRLPSDVQPNNVHGIYFKTWDGSLNNGEPPTGGGGGSGLVKNAVFRNFKLDRVDTAVQIIQDFGGGGVIGSRVKLQDMRFENIRGTTNDSTIINLACSQAVGCSDLVFKNFNVRNPKGADEYICENAHHISGLKGEFS</sequence>
<dbReference type="InterPro" id="IPR011050">
    <property type="entry name" value="Pectin_lyase_fold/virulence"/>
</dbReference>
<keyword evidence="7" id="KW-0325">Glycoprotein</keyword>
<keyword evidence="5 15" id="KW-0378">Hydrolase</keyword>
<evidence type="ECO:0000256" key="9">
    <source>
        <dbReference type="ARBA" id="ARBA00023295"/>
    </source>
</evidence>
<comment type="caution">
    <text evidence="16">The sequence shown here is derived from an EMBL/GenBank/DDBJ whole genome shotgun (WGS) entry which is preliminary data.</text>
</comment>
<evidence type="ECO:0000256" key="15">
    <source>
        <dbReference type="RuleBase" id="RU361169"/>
    </source>
</evidence>
<dbReference type="InterPro" id="IPR000743">
    <property type="entry name" value="Glyco_hydro_28"/>
</dbReference>
<organism evidence="16 17">
    <name type="scientific">Agaricus bisporus var. burnettii</name>
    <dbReference type="NCBI Taxonomy" id="192524"/>
    <lineage>
        <taxon>Eukaryota</taxon>
        <taxon>Fungi</taxon>
        <taxon>Dikarya</taxon>
        <taxon>Basidiomycota</taxon>
        <taxon>Agaricomycotina</taxon>
        <taxon>Agaricomycetes</taxon>
        <taxon>Agaricomycetidae</taxon>
        <taxon>Agaricales</taxon>
        <taxon>Agaricineae</taxon>
        <taxon>Agaricaceae</taxon>
        <taxon>Agaricus</taxon>
    </lineage>
</organism>
<dbReference type="Proteomes" id="UP000629468">
    <property type="component" value="Unassembled WGS sequence"/>
</dbReference>
<evidence type="ECO:0000313" key="16">
    <source>
        <dbReference type="EMBL" id="KAF7762256.1"/>
    </source>
</evidence>
<evidence type="ECO:0000313" key="17">
    <source>
        <dbReference type="Proteomes" id="UP000629468"/>
    </source>
</evidence>
<keyword evidence="6" id="KW-1015">Disulfide bond</keyword>
<dbReference type="Pfam" id="PF00295">
    <property type="entry name" value="Glyco_hydro_28"/>
    <property type="match status" value="1"/>
</dbReference>
<keyword evidence="8" id="KW-0119">Carbohydrate metabolism</keyword>
<evidence type="ECO:0000256" key="5">
    <source>
        <dbReference type="ARBA" id="ARBA00022801"/>
    </source>
</evidence>
<evidence type="ECO:0000256" key="6">
    <source>
        <dbReference type="ARBA" id="ARBA00023157"/>
    </source>
</evidence>
<comment type="function">
    <text evidence="12">Specific in hydrolyzing the terminal glycosidic bond of polygalacturonic acid and oligogalacturonates.</text>
</comment>
<dbReference type="Gene3D" id="2.160.20.10">
    <property type="entry name" value="Single-stranded right-handed beta-helix, Pectin lyase-like"/>
    <property type="match status" value="1"/>
</dbReference>
<dbReference type="GO" id="GO:0005576">
    <property type="term" value="C:extracellular region"/>
    <property type="evidence" value="ECO:0007669"/>
    <property type="project" value="UniProtKB-SubCell"/>
</dbReference>
<keyword evidence="3" id="KW-0964">Secreted</keyword>
<evidence type="ECO:0000256" key="12">
    <source>
        <dbReference type="ARBA" id="ARBA00037312"/>
    </source>
</evidence>
<dbReference type="InterPro" id="IPR012334">
    <property type="entry name" value="Pectin_lyas_fold"/>
</dbReference>
<evidence type="ECO:0000256" key="1">
    <source>
        <dbReference type="ARBA" id="ARBA00004613"/>
    </source>
</evidence>
<comment type="subcellular location">
    <subcellularLocation>
        <location evidence="1">Secreted</location>
    </subcellularLocation>
</comment>
<dbReference type="GO" id="GO:0047911">
    <property type="term" value="F:galacturan 1,4-alpha-galacturonidase activity"/>
    <property type="evidence" value="ECO:0007669"/>
    <property type="project" value="UniProtKB-EC"/>
</dbReference>
<evidence type="ECO:0000256" key="11">
    <source>
        <dbReference type="ARBA" id="ARBA00023326"/>
    </source>
</evidence>
<evidence type="ECO:0000256" key="3">
    <source>
        <dbReference type="ARBA" id="ARBA00022525"/>
    </source>
</evidence>
<dbReference type="GO" id="GO:0071555">
    <property type="term" value="P:cell wall organization"/>
    <property type="evidence" value="ECO:0007669"/>
    <property type="project" value="UniProtKB-KW"/>
</dbReference>